<evidence type="ECO:0000313" key="1">
    <source>
        <dbReference type="EMBL" id="CAE6486504.1"/>
    </source>
</evidence>
<name>A0A8H3H7U3_9AGAM</name>
<gene>
    <name evidence="1" type="ORF">RDB_LOCUS80185</name>
</gene>
<reference evidence="1" key="1">
    <citation type="submission" date="2021-01" db="EMBL/GenBank/DDBJ databases">
        <authorList>
            <person name="Kaushik A."/>
        </authorList>
    </citation>
    <scope>NUCLEOTIDE SEQUENCE</scope>
    <source>
        <strain evidence="1">Type strain: AG8-Rh-89/</strain>
    </source>
</reference>
<organism evidence="1 2">
    <name type="scientific">Rhizoctonia solani</name>
    <dbReference type="NCBI Taxonomy" id="456999"/>
    <lineage>
        <taxon>Eukaryota</taxon>
        <taxon>Fungi</taxon>
        <taxon>Dikarya</taxon>
        <taxon>Basidiomycota</taxon>
        <taxon>Agaricomycotina</taxon>
        <taxon>Agaricomycetes</taxon>
        <taxon>Cantharellales</taxon>
        <taxon>Ceratobasidiaceae</taxon>
        <taxon>Rhizoctonia</taxon>
    </lineage>
</organism>
<dbReference type="EMBL" id="CAJMWZ010004212">
    <property type="protein sequence ID" value="CAE6486504.1"/>
    <property type="molecule type" value="Genomic_DNA"/>
</dbReference>
<proteinExistence type="predicted"/>
<evidence type="ECO:0008006" key="3">
    <source>
        <dbReference type="Google" id="ProtNLM"/>
    </source>
</evidence>
<accession>A0A8H3H7U3</accession>
<dbReference type="Gene3D" id="3.40.50.1220">
    <property type="entry name" value="TPP-binding domain"/>
    <property type="match status" value="1"/>
</dbReference>
<comment type="caution">
    <text evidence="1">The sequence shown here is derived from an EMBL/GenBank/DDBJ whole genome shotgun (WGS) entry which is preliminary data.</text>
</comment>
<dbReference type="Proteomes" id="UP000663850">
    <property type="component" value="Unassembled WGS sequence"/>
</dbReference>
<evidence type="ECO:0000313" key="2">
    <source>
        <dbReference type="Proteomes" id="UP000663850"/>
    </source>
</evidence>
<sequence>MWTDYNRETFHISQENTVCESPIQDFDNVLSSTGLAECPNCLEIDKKARKAKKRSRPIGYLVPAILFNQQPTNLGMGGRDWDISVDTRVDLLFIVGTTLSTKGTFELARNMARAVQSNGGAVVYLDRALPNKKLLNLVDVHLRMDIEMFSMFVLEVKEGILLGDHKTYREQLSELCQRLTTNEVEEEVIPETSESNLISDEALQRNEYITDASFELLSSTIDYPTILEPEDDSITVLLLHSSSTATHAQTFARTFTEGVEFLGYECHLTIRCIGAFYDIAQLSIK</sequence>
<protein>
    <recommendedName>
        <fullName evidence="3">Deacetylase sirtuin-type domain-containing protein</fullName>
    </recommendedName>
</protein>
<dbReference type="AlphaFoldDB" id="A0A8H3H7U3"/>